<evidence type="ECO:0000313" key="3">
    <source>
        <dbReference type="EMBL" id="MCY9518168.1"/>
    </source>
</evidence>
<organism evidence="3 4">
    <name type="scientific">Paenibacillus apiarius</name>
    <dbReference type="NCBI Taxonomy" id="46240"/>
    <lineage>
        <taxon>Bacteria</taxon>
        <taxon>Bacillati</taxon>
        <taxon>Bacillota</taxon>
        <taxon>Bacilli</taxon>
        <taxon>Bacillales</taxon>
        <taxon>Paenibacillaceae</taxon>
        <taxon>Paenibacillus</taxon>
    </lineage>
</organism>
<reference evidence="3 4" key="1">
    <citation type="submission" date="2022-05" db="EMBL/GenBank/DDBJ databases">
        <title>Genome Sequencing of Bee-Associated Microbes.</title>
        <authorList>
            <person name="Dunlap C."/>
        </authorList>
    </citation>
    <scope>NUCLEOTIDE SEQUENCE [LARGE SCALE GENOMIC DNA]</scope>
    <source>
        <strain evidence="3 4">NRRL NRS-1438</strain>
    </source>
</reference>
<evidence type="ECO:0000259" key="2">
    <source>
        <dbReference type="Pfam" id="PF25967"/>
    </source>
</evidence>
<dbReference type="InterPro" id="IPR006143">
    <property type="entry name" value="RND_pump_MFP"/>
</dbReference>
<protein>
    <submittedName>
        <fullName evidence="3">Efflux RND transporter periplasmic adaptor subunit</fullName>
    </submittedName>
</protein>
<dbReference type="Proteomes" id="UP001207626">
    <property type="component" value="Unassembled WGS sequence"/>
</dbReference>
<dbReference type="Gene3D" id="2.40.50.100">
    <property type="match status" value="1"/>
</dbReference>
<evidence type="ECO:0000256" key="1">
    <source>
        <dbReference type="ARBA" id="ARBA00009477"/>
    </source>
</evidence>
<comment type="caution">
    <text evidence="3">The sequence shown here is derived from an EMBL/GenBank/DDBJ whole genome shotgun (WGS) entry which is preliminary data.</text>
</comment>
<dbReference type="SUPFAM" id="SSF111369">
    <property type="entry name" value="HlyD-like secretion proteins"/>
    <property type="match status" value="1"/>
</dbReference>
<dbReference type="EMBL" id="JAMDLW010000001">
    <property type="protein sequence ID" value="MCY9518168.1"/>
    <property type="molecule type" value="Genomic_DNA"/>
</dbReference>
<name>A0ABT4DLE2_9BACL</name>
<feature type="domain" description="Multidrug resistance protein MdtA-like C-terminal permuted SH3" evidence="2">
    <location>
        <begin position="311"/>
        <end position="364"/>
    </location>
</feature>
<comment type="similarity">
    <text evidence="1">Belongs to the membrane fusion protein (MFP) (TC 8.A.1) family.</text>
</comment>
<dbReference type="Gene3D" id="2.40.30.170">
    <property type="match status" value="1"/>
</dbReference>
<gene>
    <name evidence="3" type="ORF">M5X09_00590</name>
</gene>
<keyword evidence="4" id="KW-1185">Reference proteome</keyword>
<dbReference type="PANTHER" id="PTHR30469">
    <property type="entry name" value="MULTIDRUG RESISTANCE PROTEIN MDTA"/>
    <property type="match status" value="1"/>
</dbReference>
<accession>A0ABT4DLE2</accession>
<dbReference type="Pfam" id="PF25967">
    <property type="entry name" value="RND-MFP_C"/>
    <property type="match status" value="1"/>
</dbReference>
<sequence>MFMKWSTENSSPDTGALRKRDWRRAVLALMCGTLLLTSACSLLPDEAEEEVLPSITPPTISKKPEYEVIKKPWINQSAGSGKIMSEQEETLFFTLDGKPIKEILVKNGDAVKAGQSIALLDVDDMQKDLRQKRLALRKDEVELKGTLRQKDEMDPVQFEEAQILYEEKRQAIADLEADIAKGTITAPFEGTIVSVAAKKGANSKKYDPVATIANTSRLMVAAKLSKDDLKKVAPGMEVEVSINTVSKSLKGKVKALPVATSENSGGGQGNEPDQDSLDKYLTVELLEKLPASVTRGTPLSISVITERRKDVTVIPLAALRTIGSRTYVQVVDEKGKREVDVEVGAQGSTEVEIKAGLEPGQKVVGR</sequence>
<dbReference type="Gene3D" id="2.40.420.20">
    <property type="match status" value="1"/>
</dbReference>
<dbReference type="InterPro" id="IPR058627">
    <property type="entry name" value="MdtA-like_C"/>
</dbReference>
<dbReference type="RefSeq" id="WP_087432659.1">
    <property type="nucleotide sequence ID" value="NZ_JAMDLV010000009.1"/>
</dbReference>
<evidence type="ECO:0000313" key="4">
    <source>
        <dbReference type="Proteomes" id="UP001207626"/>
    </source>
</evidence>
<dbReference type="NCBIfam" id="TIGR01730">
    <property type="entry name" value="RND_mfp"/>
    <property type="match status" value="1"/>
</dbReference>
<dbReference type="PANTHER" id="PTHR30469:SF33">
    <property type="entry name" value="SLR1207 PROTEIN"/>
    <property type="match status" value="1"/>
</dbReference>
<proteinExistence type="inferred from homology"/>